<sequence>MRFRVVFL</sequence>
<dbReference type="Proteomes" id="UP000006591">
    <property type="component" value="Chromosome 5"/>
</dbReference>
<accession>A0A0G2KBP5</accession>
<reference evidence="1" key="2">
    <citation type="submission" date="2018-04" db="EMBL/GenBank/DDBJ databases">
        <title>OnivRS2 (Oryza nivara Reference Sequence Version 2).</title>
        <authorList>
            <person name="Zhang J."/>
            <person name="Kudrna D."/>
            <person name="Lee S."/>
            <person name="Talag J."/>
            <person name="Rajasekar S."/>
            <person name="Welchert J."/>
            <person name="Hsing Y.-I."/>
            <person name="Wing R.A."/>
        </authorList>
    </citation>
    <scope>NUCLEOTIDE SEQUENCE [LARGE SCALE GENOMIC DNA]</scope>
    <source>
        <strain evidence="1">SL10</strain>
    </source>
</reference>
<reference evidence="1" key="1">
    <citation type="submission" date="2015-06" db="UniProtKB">
        <authorList>
            <consortium name="EnsemblPlants"/>
        </authorList>
    </citation>
    <scope>IDENTIFICATION</scope>
    <source>
        <strain evidence="1">SL10</strain>
    </source>
</reference>
<dbReference type="Gramene" id="ONIVA05G21100.1">
    <property type="protein sequence ID" value="ONIVA05G21100.1"/>
    <property type="gene ID" value="ONIVA05G21100"/>
</dbReference>
<name>A0A0G2KBP5_ORYNI</name>
<evidence type="ECO:0000313" key="2">
    <source>
        <dbReference type="Proteomes" id="UP000006591"/>
    </source>
</evidence>
<protein>
    <submittedName>
        <fullName evidence="1">Uncharacterized protein</fullName>
    </submittedName>
</protein>
<dbReference type="EnsemblPlants" id="ONIVA05G21100.1">
    <property type="protein sequence ID" value="ONIVA05G21100.1"/>
    <property type="gene ID" value="ONIVA05G21100"/>
</dbReference>
<organism evidence="1">
    <name type="scientific">Oryza nivara</name>
    <name type="common">Indian wild rice</name>
    <name type="synonym">Oryza sativa f. spontanea</name>
    <dbReference type="NCBI Taxonomy" id="4536"/>
    <lineage>
        <taxon>Eukaryota</taxon>
        <taxon>Viridiplantae</taxon>
        <taxon>Streptophyta</taxon>
        <taxon>Embryophyta</taxon>
        <taxon>Tracheophyta</taxon>
        <taxon>Spermatophyta</taxon>
        <taxon>Magnoliopsida</taxon>
        <taxon>Liliopsida</taxon>
        <taxon>Poales</taxon>
        <taxon>Poaceae</taxon>
        <taxon>BOP clade</taxon>
        <taxon>Oryzoideae</taxon>
        <taxon>Oryzeae</taxon>
        <taxon>Oryzinae</taxon>
        <taxon>Oryza</taxon>
    </lineage>
</organism>
<evidence type="ECO:0000313" key="1">
    <source>
        <dbReference type="EnsemblPlants" id="ONIVA05G21100.1"/>
    </source>
</evidence>
<dbReference type="Gramene" id="ONIVA05G21100.3">
    <property type="protein sequence ID" value="ONIVA05G21100.3"/>
    <property type="gene ID" value="ONIVA05G21100"/>
</dbReference>
<proteinExistence type="predicted"/>
<dbReference type="EnsemblPlants" id="ONIVA05G21100.3">
    <property type="protein sequence ID" value="ONIVA05G21100.3"/>
    <property type="gene ID" value="ONIVA05G21100"/>
</dbReference>
<keyword evidence="2" id="KW-1185">Reference proteome</keyword>